<protein>
    <submittedName>
        <fullName evidence="2">Lectin-like</fullName>
    </submittedName>
</protein>
<dbReference type="SUPFAM" id="SSF51110">
    <property type="entry name" value="alpha-D-mannose-specific plant lectins"/>
    <property type="match status" value="1"/>
</dbReference>
<organism evidence="2 3">
    <name type="scientific">Sander lucioperca</name>
    <name type="common">Pike-perch</name>
    <name type="synonym">Perca lucioperca</name>
    <dbReference type="NCBI Taxonomy" id="283035"/>
    <lineage>
        <taxon>Eukaryota</taxon>
        <taxon>Metazoa</taxon>
        <taxon>Chordata</taxon>
        <taxon>Craniata</taxon>
        <taxon>Vertebrata</taxon>
        <taxon>Euteleostomi</taxon>
        <taxon>Actinopterygii</taxon>
        <taxon>Neopterygii</taxon>
        <taxon>Teleostei</taxon>
        <taxon>Neoteleostei</taxon>
        <taxon>Acanthomorphata</taxon>
        <taxon>Eupercaria</taxon>
        <taxon>Perciformes</taxon>
        <taxon>Percoidei</taxon>
        <taxon>Percidae</taxon>
        <taxon>Luciopercinae</taxon>
        <taxon>Sander</taxon>
    </lineage>
</organism>
<dbReference type="Proteomes" id="UP000694568">
    <property type="component" value="Unplaced"/>
</dbReference>
<reference evidence="2" key="2">
    <citation type="submission" date="2025-09" db="UniProtKB">
        <authorList>
            <consortium name="Ensembl"/>
        </authorList>
    </citation>
    <scope>IDENTIFICATION</scope>
</reference>
<dbReference type="SMART" id="SM00108">
    <property type="entry name" value="B_lectin"/>
    <property type="match status" value="1"/>
</dbReference>
<keyword evidence="3" id="KW-1185">Reference proteome</keyword>
<dbReference type="InterPro" id="IPR036426">
    <property type="entry name" value="Bulb-type_lectin_dom_sf"/>
</dbReference>
<evidence type="ECO:0000313" key="3">
    <source>
        <dbReference type="Proteomes" id="UP000694568"/>
    </source>
</evidence>
<dbReference type="InterPro" id="IPR001480">
    <property type="entry name" value="Bulb-type_lectin_dom"/>
</dbReference>
<sequence length="129" mass="14364">MFTVSRNRDSQRIMSKNFLSINDQLHMGQFLMSNNGKYKAIFQDDGNFVVYACASSPHKAVWATGTNGSDAARVIMQADGNLVMYNQCDQAKWSSGTHIKGSCDMCRLELTDGGKLKLTRTVTQKVWSS</sequence>
<evidence type="ECO:0000313" key="2">
    <source>
        <dbReference type="Ensembl" id="ENSSLUP00000019108.1"/>
    </source>
</evidence>
<dbReference type="GeneTree" id="ENSGT00390000004989"/>
<accession>A0A8C9Y2E9</accession>
<gene>
    <name evidence="2" type="primary">LOC116045265</name>
</gene>
<dbReference type="Ensembl" id="ENSSLUT00000019713.1">
    <property type="protein sequence ID" value="ENSSLUP00000019108.1"/>
    <property type="gene ID" value="ENSSLUG00000008860.1"/>
</dbReference>
<evidence type="ECO:0000259" key="1">
    <source>
        <dbReference type="PROSITE" id="PS50927"/>
    </source>
</evidence>
<dbReference type="PROSITE" id="PS50927">
    <property type="entry name" value="BULB_LECTIN"/>
    <property type="match status" value="1"/>
</dbReference>
<dbReference type="AlphaFoldDB" id="A0A8C9Y2E9"/>
<feature type="domain" description="Bulb-type lectin" evidence="1">
    <location>
        <begin position="16"/>
        <end position="129"/>
    </location>
</feature>
<proteinExistence type="predicted"/>
<dbReference type="Gene3D" id="2.90.10.10">
    <property type="entry name" value="Bulb-type lectin domain"/>
    <property type="match status" value="2"/>
</dbReference>
<name>A0A8C9Y2E9_SANLU</name>
<reference evidence="2" key="1">
    <citation type="submission" date="2025-08" db="UniProtKB">
        <authorList>
            <consortium name="Ensembl"/>
        </authorList>
    </citation>
    <scope>IDENTIFICATION</scope>
</reference>